<evidence type="ECO:0000256" key="5">
    <source>
        <dbReference type="SAM" id="SignalP"/>
    </source>
</evidence>
<dbReference type="Proteomes" id="UP000277437">
    <property type="component" value="Chromosome"/>
</dbReference>
<dbReference type="InterPro" id="IPR050263">
    <property type="entry name" value="Bact_Fimbrial_Adh_Pro"/>
</dbReference>
<proteinExistence type="inferred from homology"/>
<keyword evidence="4" id="KW-0281">Fimbrium</keyword>
<evidence type="ECO:0000256" key="1">
    <source>
        <dbReference type="ARBA" id="ARBA00004561"/>
    </source>
</evidence>
<evidence type="ECO:0000256" key="4">
    <source>
        <dbReference type="ARBA" id="ARBA00023263"/>
    </source>
</evidence>
<dbReference type="SUPFAM" id="SSF49401">
    <property type="entry name" value="Bacterial adhesins"/>
    <property type="match status" value="1"/>
</dbReference>
<gene>
    <name evidence="7" type="primary">fimA_2</name>
    <name evidence="7" type="ORF">NCTC7357_00977</name>
</gene>
<dbReference type="Pfam" id="PF00419">
    <property type="entry name" value="Fimbrial"/>
    <property type="match status" value="1"/>
</dbReference>
<feature type="chain" id="PRO_5043489163" evidence="5">
    <location>
        <begin position="26"/>
        <end position="357"/>
    </location>
</feature>
<dbReference type="PANTHER" id="PTHR33420">
    <property type="entry name" value="FIMBRIAL SUBUNIT ELFA-RELATED"/>
    <property type="match status" value="1"/>
</dbReference>
<sequence length="357" mass="38083">MPILKHRIIFAGLIISSLYSFDVSACYTTGSLSGNTSTINMGALYIPRDAPNGSVIGKLKSETSKSWPGSLHCDKVGDSVEFSTPLKIIRNIPVASGDPFPAGSLMETNIPGVGAIVRAQRIGEGWERTESEGYVPNTITYGSSGKPLYRGGSNYWVTLVKTGEITAGTQSFNGLQLSTMSVTGVGTIDKLLLNGSITTSQCTLPAASKQIEVSMGSVEKRKFNGKGTTSETVPFNIPLNDCEPGSYRTDQPWNFFQTSNANIRLDGINGSAPVSDTDIKGALTLNNNSTAKGVAVQILDVLNNKEVDFGKDTPILRLQKGTTHLLFKARYIQTSDSPLGPEPGIANATANFTLTYK</sequence>
<dbReference type="InterPro" id="IPR000259">
    <property type="entry name" value="Adhesion_dom_fimbrial"/>
</dbReference>
<accession>A0AAX3FR69</accession>
<reference evidence="7 8" key="1">
    <citation type="submission" date="2018-12" db="EMBL/GenBank/DDBJ databases">
        <authorList>
            <consortium name="Pathogen Informatics"/>
        </authorList>
    </citation>
    <scope>NUCLEOTIDE SEQUENCE [LARGE SCALE GENOMIC DNA]</scope>
    <source>
        <strain evidence="7 8">NCTC7357</strain>
    </source>
</reference>
<dbReference type="EMBL" id="LR134334">
    <property type="protein sequence ID" value="VEF72741.1"/>
    <property type="molecule type" value="Genomic_DNA"/>
</dbReference>
<dbReference type="RefSeq" id="WP_124324765.1">
    <property type="nucleotide sequence ID" value="NZ_CP118137.1"/>
</dbReference>
<dbReference type="InterPro" id="IPR008966">
    <property type="entry name" value="Adhesion_dom_sf"/>
</dbReference>
<dbReference type="PANTHER" id="PTHR33420:SF3">
    <property type="entry name" value="FIMBRIAL SUBUNIT ELFA"/>
    <property type="match status" value="1"/>
</dbReference>
<dbReference type="InterPro" id="IPR036937">
    <property type="entry name" value="Adhesion_dom_fimbrial_sf"/>
</dbReference>
<dbReference type="AlphaFoldDB" id="A0AAX3FR69"/>
<evidence type="ECO:0000313" key="8">
    <source>
        <dbReference type="Proteomes" id="UP000277437"/>
    </source>
</evidence>
<comment type="subcellular location">
    <subcellularLocation>
        <location evidence="1">Fimbrium</location>
    </subcellularLocation>
</comment>
<dbReference type="GO" id="GO:0043709">
    <property type="term" value="P:cell adhesion involved in single-species biofilm formation"/>
    <property type="evidence" value="ECO:0007669"/>
    <property type="project" value="TreeGrafter"/>
</dbReference>
<comment type="similarity">
    <text evidence="2">Belongs to the fimbrial protein family.</text>
</comment>
<dbReference type="GO" id="GO:0009289">
    <property type="term" value="C:pilus"/>
    <property type="evidence" value="ECO:0007669"/>
    <property type="project" value="UniProtKB-SubCell"/>
</dbReference>
<protein>
    <submittedName>
        <fullName evidence="7">Fimbrial protein</fullName>
    </submittedName>
</protein>
<feature type="signal peptide" evidence="5">
    <location>
        <begin position="1"/>
        <end position="25"/>
    </location>
</feature>
<keyword evidence="3 5" id="KW-0732">Signal</keyword>
<dbReference type="Gene3D" id="2.60.40.1090">
    <property type="entry name" value="Fimbrial-type adhesion domain"/>
    <property type="match status" value="1"/>
</dbReference>
<name>A0AAX3FR69_9PSED</name>
<organism evidence="7 8">
    <name type="scientific">Pseudomonas chlororaphis</name>
    <dbReference type="NCBI Taxonomy" id="587753"/>
    <lineage>
        <taxon>Bacteria</taxon>
        <taxon>Pseudomonadati</taxon>
        <taxon>Pseudomonadota</taxon>
        <taxon>Gammaproteobacteria</taxon>
        <taxon>Pseudomonadales</taxon>
        <taxon>Pseudomonadaceae</taxon>
        <taxon>Pseudomonas</taxon>
    </lineage>
</organism>
<feature type="domain" description="Fimbrial-type adhesion" evidence="6">
    <location>
        <begin position="193"/>
        <end position="357"/>
    </location>
</feature>
<dbReference type="Gene3D" id="2.60.40.3310">
    <property type="match status" value="1"/>
</dbReference>
<evidence type="ECO:0000259" key="6">
    <source>
        <dbReference type="Pfam" id="PF00419"/>
    </source>
</evidence>
<evidence type="ECO:0000256" key="2">
    <source>
        <dbReference type="ARBA" id="ARBA00006671"/>
    </source>
</evidence>
<evidence type="ECO:0000313" key="7">
    <source>
        <dbReference type="EMBL" id="VEF72741.1"/>
    </source>
</evidence>
<evidence type="ECO:0000256" key="3">
    <source>
        <dbReference type="ARBA" id="ARBA00022729"/>
    </source>
</evidence>